<dbReference type="EMBL" id="CP036525">
    <property type="protein sequence ID" value="QDT06676.1"/>
    <property type="molecule type" value="Genomic_DNA"/>
</dbReference>
<evidence type="ECO:0000256" key="10">
    <source>
        <dbReference type="ARBA" id="ARBA00023125"/>
    </source>
</evidence>
<dbReference type="Pfam" id="PF00072">
    <property type="entry name" value="Response_reg"/>
    <property type="match status" value="1"/>
</dbReference>
<dbReference type="InterPro" id="IPR011006">
    <property type="entry name" value="CheY-like_superfamily"/>
</dbReference>
<keyword evidence="7" id="KW-0067">ATP-binding</keyword>
<keyword evidence="5 16" id="KW-0597">Phosphoprotein</keyword>
<dbReference type="SUPFAM" id="SSF52172">
    <property type="entry name" value="CheY-like"/>
    <property type="match status" value="1"/>
</dbReference>
<dbReference type="PROSITE" id="PS50110">
    <property type="entry name" value="RESPONSE_REGULATORY"/>
    <property type="match status" value="1"/>
</dbReference>
<dbReference type="Gene3D" id="3.40.50.2300">
    <property type="match status" value="1"/>
</dbReference>
<keyword evidence="4" id="KW-0678">Repressor</keyword>
<dbReference type="CDD" id="cd00009">
    <property type="entry name" value="AAA"/>
    <property type="match status" value="1"/>
</dbReference>
<evidence type="ECO:0000256" key="2">
    <source>
        <dbReference type="ARBA" id="ARBA00019059"/>
    </source>
</evidence>
<evidence type="ECO:0000256" key="9">
    <source>
        <dbReference type="ARBA" id="ARBA00023015"/>
    </source>
</evidence>
<evidence type="ECO:0000256" key="16">
    <source>
        <dbReference type="PROSITE-ProRule" id="PRU00169"/>
    </source>
</evidence>
<evidence type="ECO:0000256" key="13">
    <source>
        <dbReference type="ARBA" id="ARBA00023231"/>
    </source>
</evidence>
<accession>A0A517NHQ8</accession>
<evidence type="ECO:0000259" key="19">
    <source>
        <dbReference type="PROSITE" id="PS50110"/>
    </source>
</evidence>
<dbReference type="InterPro" id="IPR002078">
    <property type="entry name" value="Sigma_54_int"/>
</dbReference>
<keyword evidence="8" id="KW-0902">Two-component regulatory system</keyword>
<dbReference type="PRINTS" id="PR01590">
    <property type="entry name" value="HTHFIS"/>
</dbReference>
<feature type="modified residue" description="4-aspartylphosphate" evidence="16">
    <location>
        <position position="66"/>
    </location>
</feature>
<keyword evidence="9" id="KW-0805">Transcription regulation</keyword>
<feature type="region of interest" description="Disordered" evidence="17">
    <location>
        <begin position="136"/>
        <end position="160"/>
    </location>
</feature>
<keyword evidence="6" id="KW-0547">Nucleotide-binding</keyword>
<evidence type="ECO:0000256" key="15">
    <source>
        <dbReference type="ARBA" id="ARBA00031910"/>
    </source>
</evidence>
<dbReference type="InterPro" id="IPR001789">
    <property type="entry name" value="Sig_transdc_resp-reg_receiver"/>
</dbReference>
<dbReference type="PROSITE" id="PS00675">
    <property type="entry name" value="SIGMA54_INTERACT_1"/>
    <property type="match status" value="1"/>
</dbReference>
<feature type="domain" description="Sigma-54 factor interaction" evidence="18">
    <location>
        <begin position="170"/>
        <end position="397"/>
    </location>
</feature>
<dbReference type="AlphaFoldDB" id="A0A517NHQ8"/>
<evidence type="ECO:0000313" key="20">
    <source>
        <dbReference type="EMBL" id="QDT06676.1"/>
    </source>
</evidence>
<dbReference type="Gene3D" id="1.10.10.60">
    <property type="entry name" value="Homeodomain-like"/>
    <property type="match status" value="1"/>
</dbReference>
<evidence type="ECO:0000256" key="14">
    <source>
        <dbReference type="ARBA" id="ARBA00029881"/>
    </source>
</evidence>
<proteinExistence type="predicted"/>
<dbReference type="Pfam" id="PF00158">
    <property type="entry name" value="Sigma54_activat"/>
    <property type="match status" value="1"/>
</dbReference>
<dbReference type="GO" id="GO:0005737">
    <property type="term" value="C:cytoplasm"/>
    <property type="evidence" value="ECO:0007669"/>
    <property type="project" value="UniProtKB-SubCell"/>
</dbReference>
<name>A0A517NHQ8_9BACT</name>
<protein>
    <recommendedName>
        <fullName evidence="2">DNA-binding transcriptional regulator NtrC</fullName>
    </recommendedName>
    <alternativeName>
        <fullName evidence="14">Nitrogen regulation protein NR(I)</fullName>
    </alternativeName>
    <alternativeName>
        <fullName evidence="15">Nitrogen regulator I</fullName>
    </alternativeName>
</protein>
<dbReference type="SMART" id="SM00382">
    <property type="entry name" value="AAA"/>
    <property type="match status" value="1"/>
</dbReference>
<evidence type="ECO:0000256" key="7">
    <source>
        <dbReference type="ARBA" id="ARBA00022840"/>
    </source>
</evidence>
<dbReference type="SUPFAM" id="SSF52540">
    <property type="entry name" value="P-loop containing nucleoside triphosphate hydrolases"/>
    <property type="match status" value="1"/>
</dbReference>
<dbReference type="GO" id="GO:0043565">
    <property type="term" value="F:sequence-specific DNA binding"/>
    <property type="evidence" value="ECO:0007669"/>
    <property type="project" value="InterPro"/>
</dbReference>
<evidence type="ECO:0000256" key="1">
    <source>
        <dbReference type="ARBA" id="ARBA00004496"/>
    </source>
</evidence>
<reference evidence="20 21" key="1">
    <citation type="submission" date="2019-02" db="EMBL/GenBank/DDBJ databases">
        <title>Deep-cultivation of Planctomycetes and their phenomic and genomic characterization uncovers novel biology.</title>
        <authorList>
            <person name="Wiegand S."/>
            <person name="Jogler M."/>
            <person name="Boedeker C."/>
            <person name="Pinto D."/>
            <person name="Vollmers J."/>
            <person name="Rivas-Marin E."/>
            <person name="Kohn T."/>
            <person name="Peeters S.H."/>
            <person name="Heuer A."/>
            <person name="Rast P."/>
            <person name="Oberbeckmann S."/>
            <person name="Bunk B."/>
            <person name="Jeske O."/>
            <person name="Meyerdierks A."/>
            <person name="Storesund J.E."/>
            <person name="Kallscheuer N."/>
            <person name="Luecker S."/>
            <person name="Lage O.M."/>
            <person name="Pohl T."/>
            <person name="Merkel B.J."/>
            <person name="Hornburger P."/>
            <person name="Mueller R.-W."/>
            <person name="Bruemmer F."/>
            <person name="Labrenz M."/>
            <person name="Spormann A.M."/>
            <person name="Op den Camp H."/>
            <person name="Overmann J."/>
            <person name="Amann R."/>
            <person name="Jetten M.S.M."/>
            <person name="Mascher T."/>
            <person name="Medema M.H."/>
            <person name="Devos D.P."/>
            <person name="Kaster A.-K."/>
            <person name="Ovreas L."/>
            <person name="Rohde M."/>
            <person name="Galperin M.Y."/>
            <person name="Jogler C."/>
        </authorList>
    </citation>
    <scope>NUCLEOTIDE SEQUENCE [LARGE SCALE GENOMIC DNA]</scope>
    <source>
        <strain evidence="20 21">K22_7</strain>
    </source>
</reference>
<evidence type="ECO:0000256" key="17">
    <source>
        <dbReference type="SAM" id="MobiDB-lite"/>
    </source>
</evidence>
<dbReference type="InterPro" id="IPR025943">
    <property type="entry name" value="Sigma_54_int_dom_ATP-bd_2"/>
</dbReference>
<dbReference type="SUPFAM" id="SSF46689">
    <property type="entry name" value="Homeodomain-like"/>
    <property type="match status" value="1"/>
</dbReference>
<dbReference type="InterPro" id="IPR025662">
    <property type="entry name" value="Sigma_54_int_dom_ATP-bd_1"/>
</dbReference>
<dbReference type="GO" id="GO:0006355">
    <property type="term" value="P:regulation of DNA-templated transcription"/>
    <property type="evidence" value="ECO:0007669"/>
    <property type="project" value="InterPro"/>
</dbReference>
<dbReference type="Proteomes" id="UP000318538">
    <property type="component" value="Chromosome"/>
</dbReference>
<evidence type="ECO:0000259" key="18">
    <source>
        <dbReference type="PROSITE" id="PS50045"/>
    </source>
</evidence>
<dbReference type="InterPro" id="IPR002197">
    <property type="entry name" value="HTH_Fis"/>
</dbReference>
<dbReference type="FunFam" id="3.40.50.300:FF:000006">
    <property type="entry name" value="DNA-binding transcriptional regulator NtrC"/>
    <property type="match status" value="1"/>
</dbReference>
<keyword evidence="11" id="KW-0010">Activator</keyword>
<keyword evidence="13" id="KW-0535">Nitrogen fixation</keyword>
<dbReference type="KEGG" id="rlc:K227x_50920"/>
<dbReference type="InterPro" id="IPR009057">
    <property type="entry name" value="Homeodomain-like_sf"/>
</dbReference>
<keyword evidence="21" id="KW-1185">Reference proteome</keyword>
<dbReference type="Pfam" id="PF02954">
    <property type="entry name" value="HTH_8"/>
    <property type="match status" value="1"/>
</dbReference>
<feature type="domain" description="Response regulatory" evidence="19">
    <location>
        <begin position="11"/>
        <end position="131"/>
    </location>
</feature>
<dbReference type="Pfam" id="PF25601">
    <property type="entry name" value="AAA_lid_14"/>
    <property type="match status" value="1"/>
</dbReference>
<evidence type="ECO:0000256" key="11">
    <source>
        <dbReference type="ARBA" id="ARBA00023159"/>
    </source>
</evidence>
<evidence type="ECO:0000313" key="21">
    <source>
        <dbReference type="Proteomes" id="UP000318538"/>
    </source>
</evidence>
<dbReference type="SMART" id="SM00448">
    <property type="entry name" value="REC"/>
    <property type="match status" value="1"/>
</dbReference>
<dbReference type="InterPro" id="IPR003593">
    <property type="entry name" value="AAA+_ATPase"/>
</dbReference>
<keyword evidence="3" id="KW-0963">Cytoplasm</keyword>
<evidence type="ECO:0000256" key="8">
    <source>
        <dbReference type="ARBA" id="ARBA00023012"/>
    </source>
</evidence>
<dbReference type="InterPro" id="IPR058031">
    <property type="entry name" value="AAA_lid_NorR"/>
</dbReference>
<comment type="subcellular location">
    <subcellularLocation>
        <location evidence="1">Cytoplasm</location>
    </subcellularLocation>
</comment>
<dbReference type="InterPro" id="IPR027417">
    <property type="entry name" value="P-loop_NTPase"/>
</dbReference>
<evidence type="ECO:0000256" key="12">
    <source>
        <dbReference type="ARBA" id="ARBA00023163"/>
    </source>
</evidence>
<gene>
    <name evidence="20" type="primary">glnG_2</name>
    <name evidence="20" type="ORF">K227x_50920</name>
</gene>
<keyword evidence="10" id="KW-0238">DNA-binding</keyword>
<dbReference type="Gene3D" id="3.40.50.300">
    <property type="entry name" value="P-loop containing nucleotide triphosphate hydrolases"/>
    <property type="match status" value="1"/>
</dbReference>
<dbReference type="PROSITE" id="PS00676">
    <property type="entry name" value="SIGMA54_INTERACT_2"/>
    <property type="match status" value="1"/>
</dbReference>
<feature type="region of interest" description="Disordered" evidence="17">
    <location>
        <begin position="403"/>
        <end position="423"/>
    </location>
</feature>
<dbReference type="PROSITE" id="PS50045">
    <property type="entry name" value="SIGMA54_INTERACT_4"/>
    <property type="match status" value="1"/>
</dbReference>
<evidence type="ECO:0000256" key="6">
    <source>
        <dbReference type="ARBA" id="ARBA00022741"/>
    </source>
</evidence>
<evidence type="ECO:0000256" key="5">
    <source>
        <dbReference type="ARBA" id="ARBA00022553"/>
    </source>
</evidence>
<organism evidence="20 21">
    <name type="scientific">Rubripirellula lacrimiformis</name>
    <dbReference type="NCBI Taxonomy" id="1930273"/>
    <lineage>
        <taxon>Bacteria</taxon>
        <taxon>Pseudomonadati</taxon>
        <taxon>Planctomycetota</taxon>
        <taxon>Planctomycetia</taxon>
        <taxon>Pirellulales</taxon>
        <taxon>Pirellulaceae</taxon>
        <taxon>Rubripirellula</taxon>
    </lineage>
</organism>
<dbReference type="Gene3D" id="1.10.8.60">
    <property type="match status" value="1"/>
</dbReference>
<dbReference type="RefSeq" id="WP_246146142.1">
    <property type="nucleotide sequence ID" value="NZ_CP036525.1"/>
</dbReference>
<sequence length="534" mass="57673">MNSKRDSAVPVILVVDDEPSICWGLEKLLTGSAMPTKTKFDVVTASSAEEGLAKAAERNVALVVLDVRLPGEDGISALPKFRAATDDAPIIVMTAFGDLQTAVSAIQGGATDYLTKPFSLDAALVACKQALRRHFRDDADDSSTSDDASGTESQVSAEDDQALQTAAAMLVGRSPAMQQVFRQIALVADSDLSVLITGETGTGKELVAAAIHRHSRRCDRPYLAVAPATFSETVVESELFGHVKGAFTGANEDRKGLFELADGGTVLLDEIGDLNRSTQVKLLRVIEQGEFTAVGDVRPRRCDVRIIAATNRDLQTAIDDGSFREDLMYRLAAVSIRLPPLRQRHGDLPLLCEYFLRRLGYPDAGKAIDAGLQRQLELRPWDGNVRELRNAVEHASVIARGRPLTLDDFPPPQTARNAPWAVQSDPYGSGGPGYDVADGTHESSPLDSPLAQAAETWTRQQLDSSGQDNIDDLHERLLAATEPAVLKVVLEHTDGNRAAAAKILGIHRGTLRDRIKRYGEDTADDDGNEPGRQE</sequence>
<evidence type="ECO:0000256" key="4">
    <source>
        <dbReference type="ARBA" id="ARBA00022491"/>
    </source>
</evidence>
<dbReference type="PANTHER" id="PTHR32071">
    <property type="entry name" value="TRANSCRIPTIONAL REGULATORY PROTEIN"/>
    <property type="match status" value="1"/>
</dbReference>
<dbReference type="GO" id="GO:0000160">
    <property type="term" value="P:phosphorelay signal transduction system"/>
    <property type="evidence" value="ECO:0007669"/>
    <property type="project" value="UniProtKB-KW"/>
</dbReference>
<evidence type="ECO:0000256" key="3">
    <source>
        <dbReference type="ARBA" id="ARBA00022490"/>
    </source>
</evidence>
<dbReference type="PANTHER" id="PTHR32071:SF95">
    <property type="entry name" value="DNA-BINDING TRANSCRIPTIONAL REGULATOR NTRC"/>
    <property type="match status" value="1"/>
</dbReference>
<dbReference type="GO" id="GO:0005524">
    <property type="term" value="F:ATP binding"/>
    <property type="evidence" value="ECO:0007669"/>
    <property type="project" value="UniProtKB-KW"/>
</dbReference>
<keyword evidence="12" id="KW-0804">Transcription</keyword>